<dbReference type="EMBL" id="BAABBR010000001">
    <property type="protein sequence ID" value="GAA4029093.1"/>
    <property type="molecule type" value="Genomic_DNA"/>
</dbReference>
<dbReference type="Gene3D" id="3.30.1950.10">
    <property type="entry name" value="wza like domain"/>
    <property type="match status" value="1"/>
</dbReference>
<keyword evidence="6" id="KW-1185">Reference proteome</keyword>
<feature type="chain" id="PRO_5046060733" evidence="2">
    <location>
        <begin position="21"/>
        <end position="234"/>
    </location>
</feature>
<dbReference type="Pfam" id="PF02563">
    <property type="entry name" value="Poly_export"/>
    <property type="match status" value="1"/>
</dbReference>
<sequence>MFNVTRAAPLAALVALAGCAAGTPELGRGSTAVTVSQALPAPGIQTNEQDFSNYRIGPSDQLVVEVFGAPELRREGEVDAAGNLSLPLVGNVVAGGKTPTEVASVIAGQLRGRYIRDPQVTVNIKKAVGLTVTVDGAVRDPGNYPVVGRMTLQQAIASAKGADDIANLDNVVIFRRVGSQQMAALFSLRQIRAGRVADPQVYGRDVVVVGENATRRFLKNLSQVPLGSFIPFVL</sequence>
<dbReference type="PROSITE" id="PS51257">
    <property type="entry name" value="PROKAR_LIPOPROTEIN"/>
    <property type="match status" value="1"/>
</dbReference>
<dbReference type="RefSeq" id="WP_344695442.1">
    <property type="nucleotide sequence ID" value="NZ_BAABBR010000001.1"/>
</dbReference>
<dbReference type="InterPro" id="IPR019554">
    <property type="entry name" value="Soluble_ligand-bd"/>
</dbReference>
<dbReference type="InterPro" id="IPR003715">
    <property type="entry name" value="Poly_export_N"/>
</dbReference>
<evidence type="ECO:0000256" key="2">
    <source>
        <dbReference type="SAM" id="SignalP"/>
    </source>
</evidence>
<dbReference type="Pfam" id="PF10531">
    <property type="entry name" value="SLBB"/>
    <property type="match status" value="1"/>
</dbReference>
<gene>
    <name evidence="5" type="ORF">GCM10022281_05270</name>
</gene>
<feature type="signal peptide" evidence="2">
    <location>
        <begin position="1"/>
        <end position="20"/>
    </location>
</feature>
<reference evidence="6" key="1">
    <citation type="journal article" date="2019" name="Int. J. Syst. Evol. Microbiol.">
        <title>The Global Catalogue of Microorganisms (GCM) 10K type strain sequencing project: providing services to taxonomists for standard genome sequencing and annotation.</title>
        <authorList>
            <consortium name="The Broad Institute Genomics Platform"/>
            <consortium name="The Broad Institute Genome Sequencing Center for Infectious Disease"/>
            <person name="Wu L."/>
            <person name="Ma J."/>
        </authorList>
    </citation>
    <scope>NUCLEOTIDE SEQUENCE [LARGE SCALE GENOMIC DNA]</scope>
    <source>
        <strain evidence="6">JCM 17564</strain>
    </source>
</reference>
<evidence type="ECO:0000313" key="5">
    <source>
        <dbReference type="EMBL" id="GAA4029093.1"/>
    </source>
</evidence>
<evidence type="ECO:0000259" key="3">
    <source>
        <dbReference type="Pfam" id="PF02563"/>
    </source>
</evidence>
<evidence type="ECO:0000259" key="4">
    <source>
        <dbReference type="Pfam" id="PF10531"/>
    </source>
</evidence>
<comment type="caution">
    <text evidence="5">The sequence shown here is derived from an EMBL/GenBank/DDBJ whole genome shotgun (WGS) entry which is preliminary data.</text>
</comment>
<name>A0ABP7TNW1_9SPHN</name>
<protein>
    <submittedName>
        <fullName evidence="5">Polysaccharide biosynthesis/export family protein</fullName>
    </submittedName>
</protein>
<evidence type="ECO:0000256" key="1">
    <source>
        <dbReference type="ARBA" id="ARBA00022729"/>
    </source>
</evidence>
<dbReference type="InterPro" id="IPR049712">
    <property type="entry name" value="Poly_export"/>
</dbReference>
<proteinExistence type="predicted"/>
<dbReference type="PANTHER" id="PTHR33619:SF3">
    <property type="entry name" value="POLYSACCHARIDE EXPORT PROTEIN GFCE-RELATED"/>
    <property type="match status" value="1"/>
</dbReference>
<accession>A0ABP7TNW1</accession>
<feature type="domain" description="Polysaccharide export protein N-terminal" evidence="3">
    <location>
        <begin position="52"/>
        <end position="125"/>
    </location>
</feature>
<dbReference type="Proteomes" id="UP001424459">
    <property type="component" value="Unassembled WGS sequence"/>
</dbReference>
<evidence type="ECO:0000313" key="6">
    <source>
        <dbReference type="Proteomes" id="UP001424459"/>
    </source>
</evidence>
<dbReference type="Gene3D" id="3.10.560.10">
    <property type="entry name" value="Outer membrane lipoprotein wza domain like"/>
    <property type="match status" value="1"/>
</dbReference>
<feature type="domain" description="Soluble ligand binding" evidence="4">
    <location>
        <begin position="132"/>
        <end position="180"/>
    </location>
</feature>
<organism evidence="5 6">
    <name type="scientific">Sphingomonas rosea</name>
    <dbReference type="NCBI Taxonomy" id="335605"/>
    <lineage>
        <taxon>Bacteria</taxon>
        <taxon>Pseudomonadati</taxon>
        <taxon>Pseudomonadota</taxon>
        <taxon>Alphaproteobacteria</taxon>
        <taxon>Sphingomonadales</taxon>
        <taxon>Sphingomonadaceae</taxon>
        <taxon>Sphingomonas</taxon>
    </lineage>
</organism>
<dbReference type="PANTHER" id="PTHR33619">
    <property type="entry name" value="POLYSACCHARIDE EXPORT PROTEIN GFCE-RELATED"/>
    <property type="match status" value="1"/>
</dbReference>
<keyword evidence="1 2" id="KW-0732">Signal</keyword>